<dbReference type="PROSITE" id="PS50987">
    <property type="entry name" value="HTH_ARSR_2"/>
    <property type="match status" value="1"/>
</dbReference>
<feature type="domain" description="HTH arsR-type" evidence="4">
    <location>
        <begin position="1"/>
        <end position="94"/>
    </location>
</feature>
<dbReference type="CDD" id="cd00090">
    <property type="entry name" value="HTH_ARSR"/>
    <property type="match status" value="1"/>
</dbReference>
<dbReference type="OrthoDB" id="9790747at2"/>
<dbReference type="Proteomes" id="UP000281343">
    <property type="component" value="Unassembled WGS sequence"/>
</dbReference>
<keyword evidence="6" id="KW-1185">Reference proteome</keyword>
<keyword evidence="1" id="KW-0805">Transcription regulation</keyword>
<comment type="caution">
    <text evidence="5">The sequence shown here is derived from an EMBL/GenBank/DDBJ whole genome shotgun (WGS) entry which is preliminary data.</text>
</comment>
<dbReference type="SUPFAM" id="SSF46785">
    <property type="entry name" value="Winged helix' DNA-binding domain"/>
    <property type="match status" value="1"/>
</dbReference>
<dbReference type="EMBL" id="RCNT01000009">
    <property type="protein sequence ID" value="RMA41039.1"/>
    <property type="molecule type" value="Genomic_DNA"/>
</dbReference>
<dbReference type="InterPro" id="IPR036390">
    <property type="entry name" value="WH_DNA-bd_sf"/>
</dbReference>
<dbReference type="AlphaFoldDB" id="A0A3L9XWZ8"/>
<evidence type="ECO:0000256" key="1">
    <source>
        <dbReference type="ARBA" id="ARBA00023015"/>
    </source>
</evidence>
<reference evidence="5 6" key="1">
    <citation type="submission" date="2018-10" db="EMBL/GenBank/DDBJ databases">
        <authorList>
            <person name="Jung H.S."/>
            <person name="Jeon C.O."/>
        </authorList>
    </citation>
    <scope>NUCLEOTIDE SEQUENCE [LARGE SCALE GENOMIC DNA]</scope>
    <source>
        <strain evidence="5 6">MA-7-27</strain>
    </source>
</reference>
<evidence type="ECO:0000313" key="5">
    <source>
        <dbReference type="EMBL" id="RMA41039.1"/>
    </source>
</evidence>
<dbReference type="Gene3D" id="1.10.10.10">
    <property type="entry name" value="Winged helix-like DNA-binding domain superfamily/Winged helix DNA-binding domain"/>
    <property type="match status" value="1"/>
</dbReference>
<gene>
    <name evidence="5" type="ORF">D9R08_16260</name>
</gene>
<dbReference type="InterPro" id="IPR011991">
    <property type="entry name" value="ArsR-like_HTH"/>
</dbReference>
<dbReference type="InterPro" id="IPR051081">
    <property type="entry name" value="HTH_MetalResp_TranReg"/>
</dbReference>
<evidence type="ECO:0000259" key="4">
    <source>
        <dbReference type="PROSITE" id="PS50987"/>
    </source>
</evidence>
<dbReference type="PANTHER" id="PTHR33154:SF33">
    <property type="entry name" value="TRANSCRIPTIONAL REPRESSOR SDPR"/>
    <property type="match status" value="1"/>
</dbReference>
<proteinExistence type="predicted"/>
<protein>
    <submittedName>
        <fullName evidence="5">ArsR family transcriptional regulator</fullName>
    </submittedName>
</protein>
<keyword evidence="3" id="KW-0804">Transcription</keyword>
<dbReference type="InterPro" id="IPR001845">
    <property type="entry name" value="HTH_ArsR_DNA-bd_dom"/>
</dbReference>
<dbReference type="RefSeq" id="WP_121899120.1">
    <property type="nucleotide sequence ID" value="NZ_RCNT01000009.1"/>
</dbReference>
<evidence type="ECO:0000313" key="6">
    <source>
        <dbReference type="Proteomes" id="UP000281343"/>
    </source>
</evidence>
<name>A0A3L9XWZ8_9RHOB</name>
<evidence type="ECO:0000256" key="3">
    <source>
        <dbReference type="ARBA" id="ARBA00023163"/>
    </source>
</evidence>
<dbReference type="GO" id="GO:0003700">
    <property type="term" value="F:DNA-binding transcription factor activity"/>
    <property type="evidence" value="ECO:0007669"/>
    <property type="project" value="InterPro"/>
</dbReference>
<keyword evidence="2" id="KW-0238">DNA-binding</keyword>
<dbReference type="PANTHER" id="PTHR33154">
    <property type="entry name" value="TRANSCRIPTIONAL REGULATOR, ARSR FAMILY"/>
    <property type="match status" value="1"/>
</dbReference>
<dbReference type="GO" id="GO:0003677">
    <property type="term" value="F:DNA binding"/>
    <property type="evidence" value="ECO:0007669"/>
    <property type="project" value="UniProtKB-KW"/>
</dbReference>
<evidence type="ECO:0000256" key="2">
    <source>
        <dbReference type="ARBA" id="ARBA00023125"/>
    </source>
</evidence>
<dbReference type="Pfam" id="PF12840">
    <property type="entry name" value="HTH_20"/>
    <property type="match status" value="1"/>
</dbReference>
<organism evidence="5 6">
    <name type="scientific">Rhodophyticola porphyridii</name>
    <dbReference type="NCBI Taxonomy" id="1852017"/>
    <lineage>
        <taxon>Bacteria</taxon>
        <taxon>Pseudomonadati</taxon>
        <taxon>Pseudomonadota</taxon>
        <taxon>Alphaproteobacteria</taxon>
        <taxon>Rhodobacterales</taxon>
        <taxon>Roseobacteraceae</taxon>
        <taxon>Rhodophyticola</taxon>
    </lineage>
</organism>
<dbReference type="InterPro" id="IPR036388">
    <property type="entry name" value="WH-like_DNA-bd_sf"/>
</dbReference>
<dbReference type="PRINTS" id="PR00778">
    <property type="entry name" value="HTHARSR"/>
</dbReference>
<accession>A0A3L9XWZ8</accession>
<dbReference type="NCBIfam" id="NF033788">
    <property type="entry name" value="HTH_metalloreg"/>
    <property type="match status" value="1"/>
</dbReference>
<dbReference type="SMART" id="SM00418">
    <property type="entry name" value="HTH_ARSR"/>
    <property type="match status" value="1"/>
</dbReference>
<sequence length="114" mass="12152">MTYTSPNPETAIAALADPTRRAIVERLRHGALPVGELAHGLTVSRPAVSQHLKVLSDAGLLEVTPRGTRRVYALAPEGVAALRRYLDALWDDALAAFAAEAGQRASPLDTETPE</sequence>